<dbReference type="AlphaFoldDB" id="A0A511KPM0"/>
<dbReference type="OrthoDB" id="2530161at2759"/>
<evidence type="ECO:0000313" key="3">
    <source>
        <dbReference type="EMBL" id="GEM12312.1"/>
    </source>
</evidence>
<reference evidence="3 4" key="1">
    <citation type="submission" date="2019-07" db="EMBL/GenBank/DDBJ databases">
        <title>Rhodotorula toruloides NBRC10032 genome sequencing.</title>
        <authorList>
            <person name="Shida Y."/>
            <person name="Takaku H."/>
            <person name="Ogasawara W."/>
            <person name="Mori K."/>
        </authorList>
    </citation>
    <scope>NUCLEOTIDE SEQUENCE [LARGE SCALE GENOMIC DNA]</scope>
    <source>
        <strain evidence="3 4">NBRC10032</strain>
    </source>
</reference>
<proteinExistence type="predicted"/>
<evidence type="ECO:0000256" key="2">
    <source>
        <dbReference type="SAM" id="MobiDB-lite"/>
    </source>
</evidence>
<feature type="region of interest" description="Disordered" evidence="2">
    <location>
        <begin position="525"/>
        <end position="579"/>
    </location>
</feature>
<evidence type="ECO:0000313" key="4">
    <source>
        <dbReference type="Proteomes" id="UP000321518"/>
    </source>
</evidence>
<dbReference type="Proteomes" id="UP000321518">
    <property type="component" value="Unassembled WGS sequence"/>
</dbReference>
<organism evidence="3 4">
    <name type="scientific">Rhodotorula toruloides</name>
    <name type="common">Yeast</name>
    <name type="synonym">Rhodosporidium toruloides</name>
    <dbReference type="NCBI Taxonomy" id="5286"/>
    <lineage>
        <taxon>Eukaryota</taxon>
        <taxon>Fungi</taxon>
        <taxon>Dikarya</taxon>
        <taxon>Basidiomycota</taxon>
        <taxon>Pucciniomycotina</taxon>
        <taxon>Microbotryomycetes</taxon>
        <taxon>Sporidiobolales</taxon>
        <taxon>Sporidiobolaceae</taxon>
        <taxon>Rhodotorula</taxon>
    </lineage>
</organism>
<sequence length="579" mass="64946">MPLNPRFFEMGAKTWRDPLTHQKWIEEEKLRLQAAKHKVAEEKLAKEVENASSKLAQKEIAEKGRLIDEQKKDEYLARLKADVARLEAKQTGKVQDPLKDILEYDEERVVTQGDQREKELEKEVQLTAAEMLKLREKELEEKKKRQEKEMADLADRRRRELLEYKHALGLSHDHQRPQRPPLVSRRPLSLHDDPEFWKLDDSDRHRLELIHPDERIQYGFGPYEEDEIERELALRGGLDEPGPAQPPSALAARQLVQKMKEFVCTEETHVAGLTKIFEPISHAVPLDLPDLATLTPQDQQQAELTIQEEAQLLQDELVRFAIQQYGANALLSFQIDGPLPVEDPPLQQEGWIYELRANGIPALVAKAKPQSRAGYGAFPSQHNKPAGRIPRSRYPQDGGLAGRRFGDSPLFGLEDDFLAGLGRGTHGASAGYVGSLGIGGAPARRGVAGTGWKQPAADWGGGGSLFGRDHDFGLFDDPLAAQSRFSTAAAQPALPAHLKNLPWAAQQYVKRMRALQEQEEAEALARAADVTPPSLRRTTSHDRCFAYSPPFNSDKPPSLARQPRRATSSHAYHAVYQSS</sequence>
<feature type="coiled-coil region" evidence="1">
    <location>
        <begin position="117"/>
        <end position="163"/>
    </location>
</feature>
<feature type="compositionally biased region" description="Polar residues" evidence="2">
    <location>
        <begin position="565"/>
        <end position="579"/>
    </location>
</feature>
<comment type="caution">
    <text evidence="3">The sequence shown here is derived from an EMBL/GenBank/DDBJ whole genome shotgun (WGS) entry which is preliminary data.</text>
</comment>
<keyword evidence="1" id="KW-0175">Coiled coil</keyword>
<dbReference type="EMBL" id="BJWK01000020">
    <property type="protein sequence ID" value="GEM12312.1"/>
    <property type="molecule type" value="Genomic_DNA"/>
</dbReference>
<name>A0A511KPM0_RHOTO</name>
<gene>
    <name evidence="3" type="ORF">Rt10032_c20g6329</name>
</gene>
<protein>
    <submittedName>
        <fullName evidence="3">Uncharacterized protein</fullName>
    </submittedName>
</protein>
<accession>A0A511KPM0</accession>
<feature type="coiled-coil region" evidence="1">
    <location>
        <begin position="25"/>
        <end position="61"/>
    </location>
</feature>
<evidence type="ECO:0000256" key="1">
    <source>
        <dbReference type="SAM" id="Coils"/>
    </source>
</evidence>